<dbReference type="Proteomes" id="UP000324800">
    <property type="component" value="Unassembled WGS sequence"/>
</dbReference>
<name>A0A5J4S1K1_9EUKA</name>
<gene>
    <name evidence="2" type="ORF">EZS28_052636</name>
</gene>
<protein>
    <submittedName>
        <fullName evidence="2">Uncharacterized protein</fullName>
    </submittedName>
</protein>
<accession>A0A5J4S1K1</accession>
<dbReference type="EMBL" id="SNRW01041141">
    <property type="protein sequence ID" value="KAA6339141.1"/>
    <property type="molecule type" value="Genomic_DNA"/>
</dbReference>
<comment type="caution">
    <text evidence="2">The sequence shown here is derived from an EMBL/GenBank/DDBJ whole genome shotgun (WGS) entry which is preliminary data.</text>
</comment>
<feature type="non-terminal residue" evidence="2">
    <location>
        <position position="176"/>
    </location>
</feature>
<proteinExistence type="predicted"/>
<organism evidence="2 3">
    <name type="scientific">Streblomastix strix</name>
    <dbReference type="NCBI Taxonomy" id="222440"/>
    <lineage>
        <taxon>Eukaryota</taxon>
        <taxon>Metamonada</taxon>
        <taxon>Preaxostyla</taxon>
        <taxon>Oxymonadida</taxon>
        <taxon>Streblomastigidae</taxon>
        <taxon>Streblomastix</taxon>
    </lineage>
</organism>
<feature type="compositionally biased region" description="Low complexity" evidence="1">
    <location>
        <begin position="129"/>
        <end position="149"/>
    </location>
</feature>
<sequence>QLLPFVAKLPSLLFLLGEGIRRGYEAAEMMGVTETKDQSGYLCQIINCPSGIVDGLTGNLNLGMMVDQVKRALENEANLESNAEQSELIRLENYHYLLHTFDKLDTLALYSSASSDIQYKSQNAFGSVSASGRSSPSQMDTSYSSSQSSTNLPGYQIIPLSNICTNPIMCSRETVV</sequence>
<feature type="non-terminal residue" evidence="2">
    <location>
        <position position="1"/>
    </location>
</feature>
<evidence type="ECO:0000313" key="2">
    <source>
        <dbReference type="EMBL" id="KAA6339141.1"/>
    </source>
</evidence>
<reference evidence="2 3" key="1">
    <citation type="submission" date="2019-03" db="EMBL/GenBank/DDBJ databases">
        <title>Single cell metagenomics reveals metabolic interactions within the superorganism composed of flagellate Streblomastix strix and complex community of Bacteroidetes bacteria on its surface.</title>
        <authorList>
            <person name="Treitli S.C."/>
            <person name="Kolisko M."/>
            <person name="Husnik F."/>
            <person name="Keeling P."/>
            <person name="Hampl V."/>
        </authorList>
    </citation>
    <scope>NUCLEOTIDE SEQUENCE [LARGE SCALE GENOMIC DNA]</scope>
    <source>
        <strain evidence="2">ST1C</strain>
    </source>
</reference>
<evidence type="ECO:0000313" key="3">
    <source>
        <dbReference type="Proteomes" id="UP000324800"/>
    </source>
</evidence>
<dbReference type="AlphaFoldDB" id="A0A5J4S1K1"/>
<evidence type="ECO:0000256" key="1">
    <source>
        <dbReference type="SAM" id="MobiDB-lite"/>
    </source>
</evidence>
<feature type="region of interest" description="Disordered" evidence="1">
    <location>
        <begin position="129"/>
        <end position="150"/>
    </location>
</feature>